<accession>A0A7S0GBN6</accession>
<evidence type="ECO:0000259" key="2">
    <source>
        <dbReference type="PROSITE" id="PS50197"/>
    </source>
</evidence>
<evidence type="ECO:0000313" key="3">
    <source>
        <dbReference type="EMBL" id="CAD8410457.1"/>
    </source>
</evidence>
<feature type="domain" description="BEACH" evidence="2">
    <location>
        <begin position="1"/>
        <end position="197"/>
    </location>
</feature>
<dbReference type="AlphaFoldDB" id="A0A7S0GBN6"/>
<organism evidence="3">
    <name type="scientific">Proboscia inermis</name>
    <dbReference type="NCBI Taxonomy" id="420281"/>
    <lineage>
        <taxon>Eukaryota</taxon>
        <taxon>Sar</taxon>
        <taxon>Stramenopiles</taxon>
        <taxon>Ochrophyta</taxon>
        <taxon>Bacillariophyta</taxon>
        <taxon>Coscinodiscophyceae</taxon>
        <taxon>Rhizosoleniophycidae</taxon>
        <taxon>Rhizosoleniales</taxon>
        <taxon>Rhizosoleniaceae</taxon>
        <taxon>Proboscia</taxon>
    </lineage>
</organism>
<dbReference type="Gene3D" id="1.10.1540.10">
    <property type="entry name" value="BEACH domain"/>
    <property type="match status" value="1"/>
</dbReference>
<dbReference type="SMART" id="SM01026">
    <property type="entry name" value="Beach"/>
    <property type="match status" value="1"/>
</dbReference>
<protein>
    <recommendedName>
        <fullName evidence="2">BEACH domain-containing protein</fullName>
    </recommendedName>
</protein>
<dbReference type="PANTHER" id="PTHR13743:SF123">
    <property type="entry name" value="PROTEIN FAN"/>
    <property type="match status" value="1"/>
</dbReference>
<dbReference type="SUPFAM" id="SSF81837">
    <property type="entry name" value="BEACH domain"/>
    <property type="match status" value="1"/>
</dbReference>
<evidence type="ECO:0000256" key="1">
    <source>
        <dbReference type="SAM" id="MobiDB-lite"/>
    </source>
</evidence>
<sequence length="810" mass="88277">MPSFMYGSHYSTSAGVVLHFLVRLHPFSGLHRQLQSGHFDVADRLFASIPRTWDMCTGISAAEVKELTPEWYCNPSFLRNDNEFALGTSQDGELLDNVVLPPWASNSPEKFVEVMRCALESDICRDMLPDWIDLIFGYKQQGPESVKANNVFFYLTYYGSVDVASIEDESLRTATELQIAHFGQCPMQLLWRPHVRSRRHVRSMPDLTEMLGLFDLRESSFPSDLLSGAEQSAINDNDDYVDIDSMPISYQLAIASQKSRELETISNLPFLSAPLSSWVHLHAPPPGPHAALISLRLAGTDRCLAIDSQGVFHSFRWAWNPDVSEPHTTNKSKKDKNSKNYNNDFLPAELDADNDLDQADAFQKSSSYDSGCFVAQRELPNFRSIPRLPYIKEGDRPRTQQSLNECQIVCAISRTLFAGHTLLLCLSDGDGNGALSMQFVDPARGIVKCECILPAVHSAAISVIAMDPIAPCTGGGAGGELTIVGSEDGTATIWRFISSQYLPLRPRQRLGGHQGRKICSVALSGLLNACVSVSERRCCLFNLGSGLMLRSFQPPVKSCEEENGTYTVVRTVFADTPAVALTTQGFIVLVCQTTITTKSTVSNEDNATENTKTQITLELFSLEGAHCGSMPLEAFRGIPHKIISISSDGITGCAVMVCCNGGVSIHRVSALYPLVKLDEWRTISGDGSNLLDTKSITFDVDIGPSIHRPVVAAAACSSGVLRLHALPGISEWSEEKKRRSKTVSAAVGNVISKALPAHTIKKTVGNIAGIGTRVIGFGKEVGKEAMTDVKERGVGGFFGNVLGKLGKGKH</sequence>
<dbReference type="InterPro" id="IPR036372">
    <property type="entry name" value="BEACH_dom_sf"/>
</dbReference>
<proteinExistence type="predicted"/>
<dbReference type="CDD" id="cd06071">
    <property type="entry name" value="Beach"/>
    <property type="match status" value="1"/>
</dbReference>
<dbReference type="InterPro" id="IPR050865">
    <property type="entry name" value="BEACH_Domain"/>
</dbReference>
<dbReference type="InterPro" id="IPR000409">
    <property type="entry name" value="BEACH_dom"/>
</dbReference>
<reference evidence="3" key="1">
    <citation type="submission" date="2021-01" db="EMBL/GenBank/DDBJ databases">
        <authorList>
            <person name="Corre E."/>
            <person name="Pelletier E."/>
            <person name="Niang G."/>
            <person name="Scheremetjew M."/>
            <person name="Finn R."/>
            <person name="Kale V."/>
            <person name="Holt S."/>
            <person name="Cochrane G."/>
            <person name="Meng A."/>
            <person name="Brown T."/>
            <person name="Cohen L."/>
        </authorList>
    </citation>
    <scope>NUCLEOTIDE SEQUENCE</scope>
    <source>
        <strain evidence="3">CCAP1064/1</strain>
    </source>
</reference>
<gene>
    <name evidence="3" type="ORF">PINE0816_LOCUS6580</name>
</gene>
<dbReference type="Gene3D" id="2.130.10.10">
    <property type="entry name" value="YVTN repeat-like/Quinoprotein amine dehydrogenase"/>
    <property type="match status" value="1"/>
</dbReference>
<dbReference type="InterPro" id="IPR036322">
    <property type="entry name" value="WD40_repeat_dom_sf"/>
</dbReference>
<name>A0A7S0GBN6_9STRA</name>
<feature type="region of interest" description="Disordered" evidence="1">
    <location>
        <begin position="324"/>
        <end position="344"/>
    </location>
</feature>
<dbReference type="EMBL" id="HBEL01013794">
    <property type="protein sequence ID" value="CAD8410457.1"/>
    <property type="molecule type" value="Transcribed_RNA"/>
</dbReference>
<dbReference type="Pfam" id="PF02138">
    <property type="entry name" value="Beach"/>
    <property type="match status" value="1"/>
</dbReference>
<dbReference type="PROSITE" id="PS50197">
    <property type="entry name" value="BEACH"/>
    <property type="match status" value="1"/>
</dbReference>
<dbReference type="PANTHER" id="PTHR13743">
    <property type="entry name" value="BEIGE/BEACH-RELATED"/>
    <property type="match status" value="1"/>
</dbReference>
<dbReference type="SUPFAM" id="SSF50978">
    <property type="entry name" value="WD40 repeat-like"/>
    <property type="match status" value="1"/>
</dbReference>
<dbReference type="InterPro" id="IPR015943">
    <property type="entry name" value="WD40/YVTN_repeat-like_dom_sf"/>
</dbReference>